<comment type="similarity">
    <text evidence="1">Belongs to the multi antimicrobial extrusion (MATE) (TC 2.A.66.1) family.</text>
</comment>
<dbReference type="GO" id="GO:0015297">
    <property type="term" value="F:antiporter activity"/>
    <property type="evidence" value="ECO:0007669"/>
    <property type="project" value="InterPro"/>
</dbReference>
<reference evidence="4" key="1">
    <citation type="journal article" date="2018" name="Nat. Microbiol.">
        <title>Leveraging single-cell genomics to expand the fungal tree of life.</title>
        <authorList>
            <person name="Ahrendt S.R."/>
            <person name="Quandt C.A."/>
            <person name="Ciobanu D."/>
            <person name="Clum A."/>
            <person name="Salamov A."/>
            <person name="Andreopoulos B."/>
            <person name="Cheng J.F."/>
            <person name="Woyke T."/>
            <person name="Pelin A."/>
            <person name="Henrissat B."/>
            <person name="Reynolds N.K."/>
            <person name="Benny G.L."/>
            <person name="Smith M.E."/>
            <person name="James T.Y."/>
            <person name="Grigoriev I.V."/>
        </authorList>
    </citation>
    <scope>NUCLEOTIDE SEQUENCE [LARGE SCALE GENOMIC DNA]</scope>
    <source>
        <strain evidence="4">Baker2002</strain>
    </source>
</reference>
<feature type="transmembrane region" description="Helical" evidence="2">
    <location>
        <begin position="80"/>
        <end position="103"/>
    </location>
</feature>
<keyword evidence="2" id="KW-1133">Transmembrane helix</keyword>
<proteinExistence type="inferred from homology"/>
<dbReference type="GO" id="GO:0016020">
    <property type="term" value="C:membrane"/>
    <property type="evidence" value="ECO:0007669"/>
    <property type="project" value="InterPro"/>
</dbReference>
<evidence type="ECO:0000313" key="4">
    <source>
        <dbReference type="Proteomes" id="UP000268321"/>
    </source>
</evidence>
<dbReference type="Pfam" id="PF01554">
    <property type="entry name" value="MatE"/>
    <property type="match status" value="1"/>
</dbReference>
<dbReference type="EMBL" id="ML004429">
    <property type="protein sequence ID" value="RKP32960.1"/>
    <property type="molecule type" value="Genomic_DNA"/>
</dbReference>
<dbReference type="AlphaFoldDB" id="A0A4P9ZL92"/>
<gene>
    <name evidence="3" type="ORF">METBISCDRAFT_21221</name>
</gene>
<organism evidence="3 4">
    <name type="scientific">Metschnikowia bicuspidata</name>
    <dbReference type="NCBI Taxonomy" id="27322"/>
    <lineage>
        <taxon>Eukaryota</taxon>
        <taxon>Fungi</taxon>
        <taxon>Dikarya</taxon>
        <taxon>Ascomycota</taxon>
        <taxon>Saccharomycotina</taxon>
        <taxon>Pichiomycetes</taxon>
        <taxon>Metschnikowiaceae</taxon>
        <taxon>Metschnikowia</taxon>
    </lineage>
</organism>
<name>A0A4P9ZL92_9ASCO</name>
<feature type="transmembrane region" description="Helical" evidence="2">
    <location>
        <begin position="46"/>
        <end position="68"/>
    </location>
</feature>
<evidence type="ECO:0008006" key="5">
    <source>
        <dbReference type="Google" id="ProtNLM"/>
    </source>
</evidence>
<dbReference type="OrthoDB" id="2126698at2759"/>
<sequence length="167" mass="18189">MIKLSISGVLMVEAEWLAFEIINLTAVTFGTDALAAQSIVSTTCVLFYQAPFALSIAVSTRIAWYIGATAKKASLKATAAAIYSALGLGCFNALILYKVRGFFASLYTSDESVIERASKWRHLALWIGMIIGLFFVSIFQAYFVITSDWDHNIKECVNEGVAEGGSH</sequence>
<dbReference type="GO" id="GO:0042910">
    <property type="term" value="F:xenobiotic transmembrane transporter activity"/>
    <property type="evidence" value="ECO:0007669"/>
    <property type="project" value="InterPro"/>
</dbReference>
<feature type="transmembrane region" description="Helical" evidence="2">
    <location>
        <begin position="123"/>
        <end position="145"/>
    </location>
</feature>
<keyword evidence="4" id="KW-1185">Reference proteome</keyword>
<dbReference type="InterPro" id="IPR002528">
    <property type="entry name" value="MATE_fam"/>
</dbReference>
<protein>
    <recommendedName>
        <fullName evidence="5">Mate-domain-containing protein</fullName>
    </recommendedName>
</protein>
<keyword evidence="2" id="KW-0472">Membrane</keyword>
<evidence type="ECO:0000256" key="2">
    <source>
        <dbReference type="SAM" id="Phobius"/>
    </source>
</evidence>
<dbReference type="Proteomes" id="UP000268321">
    <property type="component" value="Unassembled WGS sequence"/>
</dbReference>
<keyword evidence="2" id="KW-0812">Transmembrane</keyword>
<accession>A0A4P9ZL92</accession>
<evidence type="ECO:0000313" key="3">
    <source>
        <dbReference type="EMBL" id="RKP32960.1"/>
    </source>
</evidence>
<evidence type="ECO:0000256" key="1">
    <source>
        <dbReference type="ARBA" id="ARBA00010199"/>
    </source>
</evidence>